<organism evidence="5">
    <name type="scientific">marine sediment metagenome</name>
    <dbReference type="NCBI Taxonomy" id="412755"/>
    <lineage>
        <taxon>unclassified sequences</taxon>
        <taxon>metagenomes</taxon>
        <taxon>ecological metagenomes</taxon>
    </lineage>
</organism>
<comment type="cofactor">
    <cofactor evidence="1">
        <name>Zn(2+)</name>
        <dbReference type="ChEBI" id="CHEBI:29105"/>
    </cofactor>
</comment>
<sequence length="161" mass="18251">MTQEESDQSKSDPSVDRDVWSIVKEFRFEAAHRLENHNGKCRRLHGHSYKLEIELARNHLLDNPEAKGMVIDFADVSRIVESQVVDIWDHRFLATDETPVVLLQALGHIEVARLDIPASTAEYIAALVGGILLGTGSMMKDTLRSVTVWETVNSKATWHRY</sequence>
<evidence type="ECO:0000256" key="4">
    <source>
        <dbReference type="ARBA" id="ARBA00023239"/>
    </source>
</evidence>
<dbReference type="EMBL" id="LAZR01008593">
    <property type="protein sequence ID" value="KKM77769.1"/>
    <property type="molecule type" value="Genomic_DNA"/>
</dbReference>
<evidence type="ECO:0000256" key="3">
    <source>
        <dbReference type="ARBA" id="ARBA00022833"/>
    </source>
</evidence>
<keyword evidence="4" id="KW-0456">Lyase</keyword>
<dbReference type="AlphaFoldDB" id="A0A0F9K6L8"/>
<dbReference type="Pfam" id="PF01242">
    <property type="entry name" value="PTPS"/>
    <property type="match status" value="1"/>
</dbReference>
<accession>A0A0F9K6L8</accession>
<dbReference type="GO" id="GO:0046872">
    <property type="term" value="F:metal ion binding"/>
    <property type="evidence" value="ECO:0007669"/>
    <property type="project" value="UniProtKB-KW"/>
</dbReference>
<evidence type="ECO:0000256" key="1">
    <source>
        <dbReference type="ARBA" id="ARBA00001947"/>
    </source>
</evidence>
<keyword evidence="2" id="KW-0479">Metal-binding</keyword>
<dbReference type="SUPFAM" id="SSF55620">
    <property type="entry name" value="Tetrahydrobiopterin biosynthesis enzymes-like"/>
    <property type="match status" value="1"/>
</dbReference>
<evidence type="ECO:0000256" key="2">
    <source>
        <dbReference type="ARBA" id="ARBA00022723"/>
    </source>
</evidence>
<name>A0A0F9K6L8_9ZZZZ</name>
<protein>
    <recommendedName>
        <fullName evidence="6">6-pyruvoyl tetrahydrobiopterin synthase</fullName>
    </recommendedName>
</protein>
<proteinExistence type="predicted"/>
<dbReference type="Gene3D" id="3.30.479.10">
    <property type="entry name" value="6-pyruvoyl tetrahydropterin synthase/QueD"/>
    <property type="match status" value="1"/>
</dbReference>
<reference evidence="5" key="1">
    <citation type="journal article" date="2015" name="Nature">
        <title>Complex archaea that bridge the gap between prokaryotes and eukaryotes.</title>
        <authorList>
            <person name="Spang A."/>
            <person name="Saw J.H."/>
            <person name="Jorgensen S.L."/>
            <person name="Zaremba-Niedzwiedzka K."/>
            <person name="Martijn J."/>
            <person name="Lind A.E."/>
            <person name="van Eijk R."/>
            <person name="Schleper C."/>
            <person name="Guy L."/>
            <person name="Ettema T.J."/>
        </authorList>
    </citation>
    <scope>NUCLEOTIDE SEQUENCE</scope>
</reference>
<keyword evidence="3" id="KW-0862">Zinc</keyword>
<evidence type="ECO:0008006" key="6">
    <source>
        <dbReference type="Google" id="ProtNLM"/>
    </source>
</evidence>
<dbReference type="PANTHER" id="PTHR12589:SF7">
    <property type="entry name" value="6-PYRUVOYL TETRAHYDROBIOPTERIN SYNTHASE"/>
    <property type="match status" value="1"/>
</dbReference>
<dbReference type="InterPro" id="IPR007115">
    <property type="entry name" value="6-PTP_synth/QueD"/>
</dbReference>
<comment type="caution">
    <text evidence="5">The sequence shown here is derived from an EMBL/GenBank/DDBJ whole genome shotgun (WGS) entry which is preliminary data.</text>
</comment>
<dbReference type="GO" id="GO:0016829">
    <property type="term" value="F:lyase activity"/>
    <property type="evidence" value="ECO:0007669"/>
    <property type="project" value="UniProtKB-KW"/>
</dbReference>
<dbReference type="InterPro" id="IPR038418">
    <property type="entry name" value="6-PTP_synth/QueD_sf"/>
</dbReference>
<dbReference type="PANTHER" id="PTHR12589">
    <property type="entry name" value="PYRUVOYL TETRAHYDROBIOPTERIN SYNTHASE"/>
    <property type="match status" value="1"/>
</dbReference>
<evidence type="ECO:0000313" key="5">
    <source>
        <dbReference type="EMBL" id="KKM77769.1"/>
    </source>
</evidence>
<gene>
    <name evidence="5" type="ORF">LCGC14_1366680</name>
</gene>